<comment type="caution">
    <text evidence="1">The sequence shown here is derived from an EMBL/GenBank/DDBJ whole genome shotgun (WGS) entry which is preliminary data.</text>
</comment>
<dbReference type="EMBL" id="ANBP01000034">
    <property type="protein sequence ID" value="KAB7753336.1"/>
    <property type="molecule type" value="Genomic_DNA"/>
</dbReference>
<keyword evidence="2" id="KW-1185">Reference proteome</keyword>
<dbReference type="PROSITE" id="PS51257">
    <property type="entry name" value="PROKAR_LIPOPROTEIN"/>
    <property type="match status" value="1"/>
</dbReference>
<sequence>MRSLPLLIAMVAVLFGLTSTGCGPVRDAVRPSMDIDYDDQRLIDGLRQVRDTGTSAFLREFTSWEWDEVHLFNEHTERDFIEDTVGAPVIKDRFYGSKASLLVFERDGEPVKAAGISGDFLRGKDHRVSFPADATVQGWGGGFVLLAAP</sequence>
<organism evidence="1 2">
    <name type="scientific">Mycolicibacterium phlei DSM 43239 = CCUG 21000</name>
    <dbReference type="NCBI Taxonomy" id="1226750"/>
    <lineage>
        <taxon>Bacteria</taxon>
        <taxon>Bacillati</taxon>
        <taxon>Actinomycetota</taxon>
        <taxon>Actinomycetes</taxon>
        <taxon>Mycobacteriales</taxon>
        <taxon>Mycobacteriaceae</taxon>
        <taxon>Mycolicibacterium</taxon>
    </lineage>
</organism>
<name>A0A5N5UUU2_MYCPH</name>
<protein>
    <recommendedName>
        <fullName evidence="3">Lipoprotein</fullName>
    </recommendedName>
</protein>
<dbReference type="Proteomes" id="UP000325690">
    <property type="component" value="Unassembled WGS sequence"/>
</dbReference>
<accession>A0A5N5UUU2</accession>
<evidence type="ECO:0000313" key="1">
    <source>
        <dbReference type="EMBL" id="KAB7753336.1"/>
    </source>
</evidence>
<dbReference type="RefSeq" id="WP_003889314.1">
    <property type="nucleotide sequence ID" value="NZ_ANBO01000034.1"/>
</dbReference>
<reference evidence="1 2" key="1">
    <citation type="submission" date="2012-10" db="EMBL/GenBank/DDBJ databases">
        <title>The draft sequence of the Mycobacterium pheli genome.</title>
        <authorList>
            <person name="Pettersson B.M.F."/>
            <person name="Das S."/>
            <person name="Dasgupta S."/>
            <person name="Bhattacharya A."/>
            <person name="Kirsebom L.A."/>
        </authorList>
    </citation>
    <scope>NUCLEOTIDE SEQUENCE [LARGE SCALE GENOMIC DNA]</scope>
    <source>
        <strain evidence="1 2">CCUG 21000</strain>
    </source>
</reference>
<proteinExistence type="predicted"/>
<dbReference type="AlphaFoldDB" id="A0A5N5UUU2"/>
<dbReference type="GeneID" id="74301053"/>
<evidence type="ECO:0008006" key="3">
    <source>
        <dbReference type="Google" id="ProtNLM"/>
    </source>
</evidence>
<gene>
    <name evidence="1" type="ORF">MPHL21000_18990</name>
</gene>
<evidence type="ECO:0000313" key="2">
    <source>
        <dbReference type="Proteomes" id="UP000325690"/>
    </source>
</evidence>